<keyword evidence="8 16" id="KW-0547">Nucleotide-binding</keyword>
<feature type="site" description="Could be important to modulate the pK values of the two catalytic cysteine residues" evidence="15">
    <location>
        <position position="1280"/>
    </location>
</feature>
<evidence type="ECO:0000256" key="15">
    <source>
        <dbReference type="HAMAP-Rule" id="MF_00197"/>
    </source>
</evidence>
<dbReference type="SMART" id="SM01096">
    <property type="entry name" value="CPSase_L_D3"/>
    <property type="match status" value="1"/>
</dbReference>
<dbReference type="Gene3D" id="3.40.50.1380">
    <property type="entry name" value="Methylglyoxal synthase-like domain"/>
    <property type="match status" value="1"/>
</dbReference>
<evidence type="ECO:0000256" key="17">
    <source>
        <dbReference type="PROSITE-ProRule" id="PRU10125"/>
    </source>
</evidence>
<feature type="binding site" evidence="16">
    <location>
        <position position="818"/>
    </location>
    <ligand>
        <name>ATP</name>
        <dbReference type="ChEBI" id="CHEBI:30616"/>
        <label>2</label>
    </ligand>
</feature>
<feature type="region of interest" description="Carboxyphosphate synthetic domain" evidence="16">
    <location>
        <begin position="1"/>
        <end position="401"/>
    </location>
</feature>
<dbReference type="CDD" id="cd01424">
    <property type="entry name" value="MGS_CPS_II"/>
    <property type="match status" value="1"/>
</dbReference>
<dbReference type="InterPro" id="IPR013815">
    <property type="entry name" value="ATP_grasp_subdomain_1"/>
</dbReference>
<dbReference type="FunFam" id="3.40.50.20:FF:000001">
    <property type="entry name" value="Carbamoyl-phosphate synthase large chain"/>
    <property type="match status" value="2"/>
</dbReference>
<feature type="binding site" evidence="16">
    <location>
        <position position="830"/>
    </location>
    <ligand>
        <name>Mn(2+)</name>
        <dbReference type="ChEBI" id="CHEBI:29035"/>
        <label>3</label>
    </ligand>
</feature>
<dbReference type="InterPro" id="IPR006275">
    <property type="entry name" value="CPSase_lsu"/>
</dbReference>
<feature type="binding site" evidence="16">
    <location>
        <position position="777"/>
    </location>
    <ligand>
        <name>ATP</name>
        <dbReference type="ChEBI" id="CHEBI:30616"/>
        <label>2</label>
    </ligand>
</feature>
<keyword evidence="4 16" id="KW-0436">Ligase</keyword>
<feature type="binding site" evidence="15">
    <location>
        <begin position="1290"/>
        <end position="1291"/>
    </location>
    <ligand>
        <name>substrate</name>
    </ligand>
</feature>
<dbReference type="SUPFAM" id="SSF54506">
    <property type="entry name" value="Diaminopimelate epimerase-like"/>
    <property type="match status" value="2"/>
</dbReference>
<name>A0A926HIE9_9FIRM</name>
<keyword evidence="12" id="KW-0464">Manganese</keyword>
<keyword evidence="15" id="KW-0413">Isomerase</keyword>
<keyword evidence="10" id="KW-0460">Magnesium</keyword>
<dbReference type="Gene3D" id="3.30.1490.20">
    <property type="entry name" value="ATP-grasp fold, A domain"/>
    <property type="match status" value="1"/>
</dbReference>
<dbReference type="RefSeq" id="WP_249284671.1">
    <property type="nucleotide sequence ID" value="NZ_JACRSO010000001.1"/>
</dbReference>
<feature type="active site" evidence="17">
    <location>
        <position position="1140"/>
    </location>
</feature>
<feature type="binding site" evidence="16">
    <location>
        <position position="744"/>
    </location>
    <ligand>
        <name>ATP</name>
        <dbReference type="ChEBI" id="CHEBI:30616"/>
        <label>2</label>
    </ligand>
</feature>
<comment type="pathway">
    <text evidence="15">Amino-acid biosynthesis; L-lysine biosynthesis via DAP pathway; DL-2,6-diaminopimelate from LL-2,6-diaminopimelate: step 1/1.</text>
</comment>
<dbReference type="SMART" id="SM00851">
    <property type="entry name" value="MGS"/>
    <property type="match status" value="1"/>
</dbReference>
<feature type="binding site" evidence="16">
    <location>
        <position position="298"/>
    </location>
    <ligand>
        <name>Mn(2+)</name>
        <dbReference type="ChEBI" id="CHEBI:29035"/>
        <label>1</label>
    </ligand>
</feature>
<dbReference type="EMBL" id="JACRSO010000001">
    <property type="protein sequence ID" value="MBC8528707.1"/>
    <property type="molecule type" value="Genomic_DNA"/>
</dbReference>
<comment type="pathway">
    <text evidence="16">Pyrimidine metabolism; UMP biosynthesis via de novo pathway; (S)-dihydroorotate from bicarbonate: step 1/3.</text>
</comment>
<comment type="function">
    <text evidence="15">Catalyzes the stereoinversion of LL-2,6-diaminopimelate (L,L-DAP) to meso-diaminopimelate (meso-DAP), a precursor of L-lysine and an essential component of the bacterial peptidoglycan.</text>
</comment>
<feature type="binding site" evidence="16">
    <location>
        <position position="215"/>
    </location>
    <ligand>
        <name>ATP</name>
        <dbReference type="ChEBI" id="CHEBI:30616"/>
        <label>1</label>
    </ligand>
</feature>
<feature type="binding site" evidence="16">
    <location>
        <position position="705"/>
    </location>
    <ligand>
        <name>ATP</name>
        <dbReference type="ChEBI" id="CHEBI:30616"/>
        <label>2</label>
    </ligand>
</feature>
<comment type="subunit">
    <text evidence="15">Homodimer.</text>
</comment>
<dbReference type="PROSITE" id="PS00866">
    <property type="entry name" value="CPSASE_1"/>
    <property type="match status" value="1"/>
</dbReference>
<feature type="binding site" evidence="16">
    <location>
        <position position="210"/>
    </location>
    <ligand>
        <name>ATP</name>
        <dbReference type="ChEBI" id="CHEBI:30616"/>
        <label>1</label>
    </ligand>
</feature>
<dbReference type="GO" id="GO:0046872">
    <property type="term" value="F:metal ion binding"/>
    <property type="evidence" value="ECO:0007669"/>
    <property type="project" value="UniProtKB-KW"/>
</dbReference>
<comment type="pathway">
    <text evidence="1 16">Amino-acid biosynthesis; L-arginine biosynthesis; carbamoyl phosphate from bicarbonate: step 1/1.</text>
</comment>
<dbReference type="PROSITE" id="PS50975">
    <property type="entry name" value="ATP_GRASP"/>
    <property type="match status" value="2"/>
</dbReference>
<dbReference type="SUPFAM" id="SSF48108">
    <property type="entry name" value="Carbamoyl phosphate synthetase, large subunit connection domain"/>
    <property type="match status" value="1"/>
</dbReference>
<evidence type="ECO:0000256" key="9">
    <source>
        <dbReference type="ARBA" id="ARBA00022840"/>
    </source>
</evidence>
<dbReference type="Pfam" id="PF25596">
    <property type="entry name" value="CPSase_L_D1"/>
    <property type="match status" value="2"/>
</dbReference>
<evidence type="ECO:0000256" key="7">
    <source>
        <dbReference type="ARBA" id="ARBA00022737"/>
    </source>
</evidence>
<dbReference type="SUPFAM" id="SSF52335">
    <property type="entry name" value="Methylglyoxal synthase-like"/>
    <property type="match status" value="1"/>
</dbReference>
<feature type="region of interest" description="Carbamoyl phosphate synthetic domain" evidence="16">
    <location>
        <begin position="545"/>
        <end position="927"/>
    </location>
</feature>
<keyword evidence="7 16" id="KW-0677">Repeat</keyword>
<feature type="binding site" evidence="16">
    <location>
        <position position="298"/>
    </location>
    <ligand>
        <name>Mg(2+)</name>
        <dbReference type="ChEBI" id="CHEBI:18420"/>
        <label>2</label>
    </ligand>
</feature>
<dbReference type="InterPro" id="IPR005483">
    <property type="entry name" value="CPSase_dom"/>
</dbReference>
<dbReference type="Pfam" id="PF02142">
    <property type="entry name" value="MGS"/>
    <property type="match status" value="1"/>
</dbReference>
<evidence type="ECO:0000256" key="3">
    <source>
        <dbReference type="ARBA" id="ARBA00022571"/>
    </source>
</evidence>
<feature type="active site" description="Proton acceptor" evidence="15">
    <location>
        <position position="1289"/>
    </location>
</feature>
<comment type="subcellular location">
    <subcellularLocation>
        <location evidence="15">Cytoplasm</location>
    </subcellularLocation>
</comment>
<dbReference type="InterPro" id="IPR036897">
    <property type="entry name" value="CarbamoylP_synth_lsu_oligo_sf"/>
</dbReference>
<dbReference type="GO" id="GO:0005524">
    <property type="term" value="F:ATP binding"/>
    <property type="evidence" value="ECO:0007669"/>
    <property type="project" value="UniProtKB-UniRule"/>
</dbReference>
<organism evidence="20 21">
    <name type="scientific">Luoshenia tenuis</name>
    <dbReference type="NCBI Taxonomy" id="2763654"/>
    <lineage>
        <taxon>Bacteria</taxon>
        <taxon>Bacillati</taxon>
        <taxon>Bacillota</taxon>
        <taxon>Clostridia</taxon>
        <taxon>Christensenellales</taxon>
        <taxon>Christensenellaceae</taxon>
        <taxon>Luoshenia</taxon>
    </lineage>
</organism>
<feature type="binding site" evidence="16">
    <location>
        <position position="818"/>
    </location>
    <ligand>
        <name>Mg(2+)</name>
        <dbReference type="ChEBI" id="CHEBI:18420"/>
        <label>3</label>
    </ligand>
</feature>
<feature type="binding site" evidence="16">
    <location>
        <position position="284"/>
    </location>
    <ligand>
        <name>ATP</name>
        <dbReference type="ChEBI" id="CHEBI:30616"/>
        <label>1</label>
    </ligand>
</feature>
<dbReference type="GO" id="GO:0006541">
    <property type="term" value="P:glutamine metabolic process"/>
    <property type="evidence" value="ECO:0007669"/>
    <property type="project" value="TreeGrafter"/>
</dbReference>
<comment type="cofactor">
    <cofactor evidence="16">
        <name>Mg(2+)</name>
        <dbReference type="ChEBI" id="CHEBI:18420"/>
    </cofactor>
    <cofactor evidence="16">
        <name>Mn(2+)</name>
        <dbReference type="ChEBI" id="CHEBI:29035"/>
    </cofactor>
    <text evidence="16">Binds 4 Mg(2+) or Mn(2+) ions per subunit.</text>
</comment>
<evidence type="ECO:0000313" key="20">
    <source>
        <dbReference type="EMBL" id="MBC8528707.1"/>
    </source>
</evidence>
<evidence type="ECO:0000256" key="8">
    <source>
        <dbReference type="ARBA" id="ARBA00022741"/>
    </source>
</evidence>
<feature type="binding site" evidence="16">
    <location>
        <position position="298"/>
    </location>
    <ligand>
        <name>ATP</name>
        <dbReference type="ChEBI" id="CHEBI:30616"/>
        <label>1</label>
    </ligand>
</feature>
<evidence type="ECO:0000256" key="5">
    <source>
        <dbReference type="ARBA" id="ARBA00022605"/>
    </source>
</evidence>
<feature type="binding site" evidence="16">
    <location>
        <position position="818"/>
    </location>
    <ligand>
        <name>Mn(2+)</name>
        <dbReference type="ChEBI" id="CHEBI:29035"/>
        <label>3</label>
    </ligand>
</feature>
<dbReference type="EC" id="5.1.1.7" evidence="15"/>
<feature type="binding site" evidence="15">
    <location>
        <position position="1229"/>
    </location>
    <ligand>
        <name>substrate</name>
    </ligand>
</feature>
<dbReference type="InterPro" id="IPR005479">
    <property type="entry name" value="CPAse_ATP-bd"/>
</dbReference>
<feature type="binding site" evidence="16">
    <location>
        <position position="284"/>
    </location>
    <ligand>
        <name>Mn(2+)</name>
        <dbReference type="ChEBI" id="CHEBI:29035"/>
        <label>1</label>
    </ligand>
</feature>
<dbReference type="PANTHER" id="PTHR11405">
    <property type="entry name" value="CARBAMOYLTRANSFERASE FAMILY MEMBER"/>
    <property type="match status" value="1"/>
</dbReference>
<feature type="binding site" evidence="16">
    <location>
        <position position="242"/>
    </location>
    <ligand>
        <name>ATP</name>
        <dbReference type="ChEBI" id="CHEBI:30616"/>
        <label>1</label>
    </ligand>
</feature>
<feature type="binding site" evidence="16">
    <location>
        <position position="208"/>
    </location>
    <ligand>
        <name>ATP</name>
        <dbReference type="ChEBI" id="CHEBI:30616"/>
        <label>1</label>
    </ligand>
</feature>
<dbReference type="Pfam" id="PF02786">
    <property type="entry name" value="CPSase_L_D2"/>
    <property type="match status" value="2"/>
</dbReference>
<sequence>MPRDKNIKRVLVVGSGPIVIGQAAEFDYAGTQACRALKEDGLEVILVNSNPATIMTDNAMADKIYIEPLTTDTLKRIIIKEKPDSLLSTLGGQTGLNLSMMLAKEGFLEEHGVKLLGANPETIDRAEDRQMFKDAMIEIGEPVIPSKVVTDLEAAVEFTNEIGYPVIIRPAFTLGGSGGGIVNNEEELREIAANGLRMSPITQILVEKCISGWKEIEFEVMRDSQGNVITICSMENFDPVGVHTGDSIVVAPALTLADKEYQMLRSAALNIITAMGVEGGCNCQFALHPDSDEYAVIEVNPRVSRSSALASKATGYPIAKVATKIAIGYTFNEILNAVTGKTYACFEPAIDYVVVKFPKWPFDKFVYAKRTLGTQMKATGEVMAIGHSFEAALMKAVRGAEIGLDTLNMPKLKALSDQEVYDKLSVCDDERMFVVYEAIKRGVSMDDIYNITKINHWFLAKLKNIAKMEQRLASEPLTDELYHKAKDMGYPDAVVRRFSGQEIAHPLFASYKMVDTCAAEFEAETPYFYSCYDEVNEAAQFIEQHPSDKKTVIVFGSGPIRIGQGIEFDYASVHCVWALKEAGYEVVIVNNNPETVSTDFDTADRLYFEPLTPEDVMSVIHTEKPYGVVVAFGGQTAIKLTKFLESAGVKILGTSADSIDMAEDRERFDELLERIGIARPSGSTVMTPEEALEAANRLGYPVLMRPSYVLGGQNMIIAFSDEDIKEYMGIILQHKQDNPILIDKYLMGIEIEVDAICDGKDILIPGIMEHIERAGIHSGDSIAVYPAWNLSGRMTRQLIDYTRELALALNTRGLVNIQYVVYQGKIYVIEVNPRASRTIPYISKVTGVPMVDLATRAMLGETLAQMGYGTGLYKAPPYVAVKVPVFSFEKLQDLDVHLGPEMKSTGEVLGIGKTLEEALYKGLIAAGFKMEKNGGVLITVRNSDKAEAMDIARKFADLGFQLYATEGTAEWLRRAGMKVTAVKKIHEADDNIQTLLESGKVKYILSTSTKGRLPSRDSVKIRRKAIELAIPCLTSLDTANALADSLRSRYSPYSTELVDINNMRKKRLKQPFIKMQGCGNDYIYFNCLENEPVSPESLSVILSDRHYGIGGDGIILICPSKVADAKMRMFNRDGSEGRMCGNAIRCVGKILYEEGIVPREVMTIETLSGIRELTLWVQNGEVASVRVNMGKAETACEKVPVRFDGQEMINQPMTIEGRQYNVTCVSMGNPHAVVFMDNLNTFDIDTVGPAFEFDEAFPERVNTEFVQVIDSHNLKMRVWERGSGETMACGTGACAAVVAAARNGYCPKGEEIAVRVNGGRLLVTYTDEAVYLCGDCVKIFDGVVEI</sequence>
<dbReference type="Gene3D" id="1.10.1030.10">
    <property type="entry name" value="Carbamoyl-phosphate synthetase, large subunit oligomerisation domain"/>
    <property type="match status" value="1"/>
</dbReference>
<evidence type="ECO:0000256" key="2">
    <source>
        <dbReference type="ARBA" id="ARBA00009799"/>
    </source>
</evidence>
<dbReference type="PROSITE" id="PS01326">
    <property type="entry name" value="DAP_EPIMERASE"/>
    <property type="match status" value="1"/>
</dbReference>
<feature type="domain" description="ATP-grasp" evidence="18">
    <location>
        <begin position="669"/>
        <end position="859"/>
    </location>
</feature>
<evidence type="ECO:0000256" key="16">
    <source>
        <dbReference type="HAMAP-Rule" id="MF_01210"/>
    </source>
</evidence>
<feature type="domain" description="MGS-like" evidence="19">
    <location>
        <begin position="928"/>
        <end position="1067"/>
    </location>
</feature>
<dbReference type="SUPFAM" id="SSF52440">
    <property type="entry name" value="PreATP-grasp domain"/>
    <property type="match status" value="2"/>
</dbReference>
<feature type="binding site" evidence="16">
    <location>
        <position position="298"/>
    </location>
    <ligand>
        <name>Mg(2+)</name>
        <dbReference type="ChEBI" id="CHEBI:18420"/>
        <label>1</label>
    </ligand>
</feature>
<evidence type="ECO:0000256" key="6">
    <source>
        <dbReference type="ARBA" id="ARBA00022723"/>
    </source>
</evidence>
<dbReference type="SUPFAM" id="SSF56059">
    <property type="entry name" value="Glutathione synthetase ATP-binding domain-like"/>
    <property type="match status" value="2"/>
</dbReference>
<feature type="site" description="Could be important to modulate the pK values of the two catalytic cysteine residues" evidence="15">
    <location>
        <position position="1231"/>
    </location>
</feature>
<feature type="binding site" evidence="16">
    <location>
        <position position="176"/>
    </location>
    <ligand>
        <name>ATP</name>
        <dbReference type="ChEBI" id="CHEBI:30616"/>
        <label>1</label>
    </ligand>
</feature>
<keyword evidence="15" id="KW-0457">Lysine biosynthesis</keyword>
<feature type="binding site" evidence="15">
    <location>
        <begin position="1280"/>
        <end position="1281"/>
    </location>
    <ligand>
        <name>substrate</name>
    </ligand>
</feature>
<feature type="binding site" evidence="16">
    <location>
        <position position="778"/>
    </location>
    <ligand>
        <name>ATP</name>
        <dbReference type="ChEBI" id="CHEBI:30616"/>
        <label>2</label>
    </ligand>
</feature>
<keyword evidence="6" id="KW-0479">Metal-binding</keyword>
<dbReference type="InterPro" id="IPR033937">
    <property type="entry name" value="MGS_CPS_CarB"/>
</dbReference>
<feature type="binding site" evidence="16">
    <location>
        <position position="830"/>
    </location>
    <ligand>
        <name>Mg(2+)</name>
        <dbReference type="ChEBI" id="CHEBI:18420"/>
        <label>3</label>
    </ligand>
</feature>
<dbReference type="NCBIfam" id="TIGR00652">
    <property type="entry name" value="DapF"/>
    <property type="match status" value="1"/>
</dbReference>
<feature type="binding site" evidence="16">
    <location>
        <position position="300"/>
    </location>
    <ligand>
        <name>Mn(2+)</name>
        <dbReference type="ChEBI" id="CHEBI:29035"/>
        <label>2</label>
    </ligand>
</feature>
<protein>
    <recommendedName>
        <fullName evidence="15 16">Multifunctional fusion protein</fullName>
    </recommendedName>
    <domain>
        <recommendedName>
            <fullName evidence="15">Diaminopimelate epimerase</fullName>
            <shortName evidence="15">DAP epimerase</shortName>
            <ecNumber evidence="15">5.1.1.7</ecNumber>
        </recommendedName>
        <alternativeName>
            <fullName evidence="15">PLP-independent amino acid racemase</fullName>
        </alternativeName>
    </domain>
    <domain>
        <recommendedName>
            <fullName evidence="16">Carbamoyl phosphate synthase large chain</fullName>
            <ecNumber evidence="16">6.3.4.16</ecNumber>
            <ecNumber evidence="16">6.3.5.5</ecNumber>
        </recommendedName>
        <alternativeName>
            <fullName evidence="16">Carbamoyl phosphate synthetase ammonia chain</fullName>
        </alternativeName>
    </domain>
</protein>
<feature type="domain" description="ATP-grasp" evidence="18">
    <location>
        <begin position="133"/>
        <end position="327"/>
    </location>
</feature>
<dbReference type="InterPro" id="IPR018510">
    <property type="entry name" value="DAP_epimerase_AS"/>
</dbReference>
<evidence type="ECO:0000256" key="12">
    <source>
        <dbReference type="ARBA" id="ARBA00023211"/>
    </source>
</evidence>
<feature type="binding site" evidence="16">
    <location>
        <position position="830"/>
    </location>
    <ligand>
        <name>Mn(2+)</name>
        <dbReference type="ChEBI" id="CHEBI:29035"/>
        <label>4</label>
    </ligand>
</feature>
<feature type="binding site" evidence="16">
    <location>
        <position position="746"/>
    </location>
    <ligand>
        <name>ATP</name>
        <dbReference type="ChEBI" id="CHEBI:30616"/>
        <label>2</label>
    </ligand>
</feature>
<dbReference type="Proteomes" id="UP000654279">
    <property type="component" value="Unassembled WGS sequence"/>
</dbReference>
<dbReference type="Pfam" id="PF02787">
    <property type="entry name" value="CPSase_L_D3"/>
    <property type="match status" value="1"/>
</dbReference>
<keyword evidence="9 16" id="KW-0067">ATP-binding</keyword>
<dbReference type="GO" id="GO:0044205">
    <property type="term" value="P:'de novo' UMP biosynthetic process"/>
    <property type="evidence" value="ECO:0007669"/>
    <property type="project" value="UniProtKB-UniRule"/>
</dbReference>
<feature type="binding site" evidence="16">
    <location>
        <position position="241"/>
    </location>
    <ligand>
        <name>ATP</name>
        <dbReference type="ChEBI" id="CHEBI:30616"/>
        <label>1</label>
    </ligand>
</feature>
<keyword evidence="3 16" id="KW-0055">Arginine biosynthesis</keyword>
<proteinExistence type="inferred from homology"/>
<comment type="similarity">
    <text evidence="15">Belongs to the diaminopimelate epimerase family.</text>
</comment>
<dbReference type="Gene3D" id="3.30.470.20">
    <property type="entry name" value="ATP-grasp fold, B domain"/>
    <property type="match status" value="2"/>
</dbReference>
<dbReference type="HAMAP" id="MF_01210_B">
    <property type="entry name" value="CPSase_L_chain_B"/>
    <property type="match status" value="1"/>
</dbReference>
<accession>A0A926HIE9</accession>
<feature type="binding site" evidence="16">
    <location>
        <position position="175"/>
    </location>
    <ligand>
        <name>ATP</name>
        <dbReference type="ChEBI" id="CHEBI:30616"/>
        <label>1</label>
    </ligand>
</feature>
<dbReference type="InterPro" id="IPR011607">
    <property type="entry name" value="MGS-like_dom"/>
</dbReference>
<feature type="binding site" evidence="16">
    <location>
        <position position="832"/>
    </location>
    <ligand>
        <name>Mn(2+)</name>
        <dbReference type="ChEBI" id="CHEBI:29035"/>
        <label>4</label>
    </ligand>
</feature>
<comment type="catalytic activity">
    <reaction evidence="15">
        <text>(2S,6S)-2,6-diaminopimelate = meso-2,6-diaminopimelate</text>
        <dbReference type="Rhea" id="RHEA:15393"/>
        <dbReference type="ChEBI" id="CHEBI:57609"/>
        <dbReference type="ChEBI" id="CHEBI:57791"/>
        <dbReference type="EC" id="5.1.1.7"/>
    </reaction>
</comment>
<comment type="function">
    <text evidence="16">Large subunit of the glutamine-dependent carbamoyl phosphate synthetase (CPSase). CPSase catalyzes the formation of carbamoyl phosphate from the ammonia moiety of glutamine, carbonate, and phosphate donated by ATP, constituting the first step of 2 biosynthetic pathways, one leading to arginine and/or urea and the other to pyrimidine nucleotides. The large subunit (synthetase) binds the substrates ammonia (free or transferred from glutamine from the small subunit), hydrogencarbonate and ATP and carries out an ATP-coupled ligase reaction, activating hydrogencarbonate by forming carboxy phosphate which reacts with ammonia to form carbamoyl phosphate.</text>
</comment>
<feature type="binding site" evidence="16">
    <location>
        <position position="169"/>
    </location>
    <ligand>
        <name>ATP</name>
        <dbReference type="ChEBI" id="CHEBI:30616"/>
        <label>1</label>
    </ligand>
</feature>
<evidence type="ECO:0000256" key="14">
    <source>
        <dbReference type="ARBA" id="ARBA00048816"/>
    </source>
</evidence>
<keyword evidence="15" id="KW-0963">Cytoplasm</keyword>
<comment type="caution">
    <text evidence="20">The sequence shown here is derived from an EMBL/GenBank/DDBJ whole genome shotgun (WGS) entry which is preliminary data.</text>
</comment>
<evidence type="ECO:0000256" key="4">
    <source>
        <dbReference type="ARBA" id="ARBA00022598"/>
    </source>
</evidence>
<comment type="catalytic activity">
    <reaction evidence="14 16">
        <text>hydrogencarbonate + L-glutamine + 2 ATP + H2O = carbamoyl phosphate + L-glutamate + 2 ADP + phosphate + 2 H(+)</text>
        <dbReference type="Rhea" id="RHEA:18633"/>
        <dbReference type="ChEBI" id="CHEBI:15377"/>
        <dbReference type="ChEBI" id="CHEBI:15378"/>
        <dbReference type="ChEBI" id="CHEBI:17544"/>
        <dbReference type="ChEBI" id="CHEBI:29985"/>
        <dbReference type="ChEBI" id="CHEBI:30616"/>
        <dbReference type="ChEBI" id="CHEBI:43474"/>
        <dbReference type="ChEBI" id="CHEBI:58228"/>
        <dbReference type="ChEBI" id="CHEBI:58359"/>
        <dbReference type="ChEBI" id="CHEBI:456216"/>
        <dbReference type="EC" id="6.3.5.5"/>
    </reaction>
</comment>
<dbReference type="PANTHER" id="PTHR11405:SF53">
    <property type="entry name" value="CARBAMOYL-PHOSPHATE SYNTHASE [AMMONIA], MITOCHONDRIAL"/>
    <property type="match status" value="1"/>
</dbReference>
<keyword evidence="11 16" id="KW-0665">Pyrimidine biosynthesis</keyword>
<dbReference type="EC" id="6.3.4.16" evidence="16"/>
<dbReference type="GO" id="GO:0005737">
    <property type="term" value="C:cytoplasm"/>
    <property type="evidence" value="ECO:0007669"/>
    <property type="project" value="UniProtKB-SubCell"/>
</dbReference>
<dbReference type="InterPro" id="IPR016185">
    <property type="entry name" value="PreATP-grasp_dom_sf"/>
</dbReference>
<feature type="active site" description="Proton donor" evidence="15">
    <location>
        <position position="1140"/>
    </location>
</feature>
<comment type="similarity">
    <text evidence="2 16">Belongs to the CarB family.</text>
</comment>
<dbReference type="Gene3D" id="3.40.50.20">
    <property type="match status" value="2"/>
</dbReference>
<feature type="binding site" evidence="16">
    <location>
        <position position="830"/>
    </location>
    <ligand>
        <name>Mg(2+)</name>
        <dbReference type="ChEBI" id="CHEBI:18420"/>
        <label>4</label>
    </ligand>
</feature>
<reference evidence="20" key="1">
    <citation type="submission" date="2020-08" db="EMBL/GenBank/DDBJ databases">
        <title>Genome public.</title>
        <authorList>
            <person name="Liu C."/>
            <person name="Sun Q."/>
        </authorList>
    </citation>
    <scope>NUCLEOTIDE SEQUENCE</scope>
    <source>
        <strain evidence="20">NSJ-44</strain>
    </source>
</reference>
<dbReference type="InterPro" id="IPR036914">
    <property type="entry name" value="MGS-like_dom_sf"/>
</dbReference>
<dbReference type="InterPro" id="IPR005480">
    <property type="entry name" value="CPSase_lsu_oligo"/>
</dbReference>
<dbReference type="NCBIfam" id="NF003671">
    <property type="entry name" value="PRK05294.1"/>
    <property type="match status" value="1"/>
</dbReference>
<dbReference type="InterPro" id="IPR011761">
    <property type="entry name" value="ATP-grasp"/>
</dbReference>
<dbReference type="GO" id="GO:0008837">
    <property type="term" value="F:diaminopimelate epimerase activity"/>
    <property type="evidence" value="ECO:0007669"/>
    <property type="project" value="UniProtKB-UniRule"/>
</dbReference>
<gene>
    <name evidence="16 20" type="primary">carB</name>
    <name evidence="15" type="synonym">dapF</name>
    <name evidence="20" type="ORF">H8699_04545</name>
</gene>
<evidence type="ECO:0000256" key="10">
    <source>
        <dbReference type="ARBA" id="ARBA00022842"/>
    </source>
</evidence>
<dbReference type="EC" id="6.3.5.5" evidence="16"/>
<keyword evidence="5 15" id="KW-0028">Amino-acid biosynthesis</keyword>
<comment type="caution">
    <text evidence="15">Lacks conserved residue(s) required for the propagation of feature annotation.</text>
</comment>
<feature type="region of interest" description="Allosteric domain" evidence="16">
    <location>
        <begin position="928"/>
        <end position="1346"/>
    </location>
</feature>
<dbReference type="InterPro" id="IPR058047">
    <property type="entry name" value="CPSase_preATP-grasp"/>
</dbReference>
<evidence type="ECO:0000256" key="11">
    <source>
        <dbReference type="ARBA" id="ARBA00022975"/>
    </source>
</evidence>
<feature type="binding site" evidence="16">
    <location>
        <position position="129"/>
    </location>
    <ligand>
        <name>ATP</name>
        <dbReference type="ChEBI" id="CHEBI:30616"/>
        <label>1</label>
    </ligand>
</feature>
<feature type="binding site" evidence="16">
    <location>
        <position position="284"/>
    </location>
    <ligand>
        <name>Mg(2+)</name>
        <dbReference type="ChEBI" id="CHEBI:18420"/>
        <label>1</label>
    </ligand>
</feature>
<comment type="domain">
    <text evidence="16">The large subunit is composed of 2 ATP-grasp domains that are involved in binding the 2 ATP molecules needed for carbamoyl phosphate synthesis. The N-terminal ATP-grasp domain (referred to as the carboxyphosphate synthetic component) catalyzes the ATP-dependent phosphorylation of hydrogencarbonate to carboxyphosphate and the subsequent nucleophilic attack by ammonia to form a carbamate intermediate. The C-terminal ATP-grasp domain (referred to as the carbamoyl phosphate synthetic component) then catalyzes the phosphorylation of carbamate with the second ATP to form the end product carbamoyl phosphate. The reactive and unstable enzyme intermediates are sequentially channeled from one active site to the next through the interior of the protein over a distance of at least 96 A.</text>
</comment>
<evidence type="ECO:0000256" key="13">
    <source>
        <dbReference type="ARBA" id="ARBA00047359"/>
    </source>
</evidence>
<feature type="binding site" evidence="16">
    <location>
        <position position="832"/>
    </location>
    <ligand>
        <name>Mg(2+)</name>
        <dbReference type="ChEBI" id="CHEBI:18420"/>
        <label>4</label>
    </ligand>
</feature>
<dbReference type="InterPro" id="IPR001653">
    <property type="entry name" value="DAP_epimerase_DapF"/>
</dbReference>
<feature type="binding site" evidence="16">
    <location>
        <position position="298"/>
    </location>
    <ligand>
        <name>Mn(2+)</name>
        <dbReference type="ChEBI" id="CHEBI:29035"/>
        <label>2</label>
    </ligand>
</feature>
<feature type="binding site" evidence="16">
    <location>
        <position position="243"/>
    </location>
    <ligand>
        <name>ATP</name>
        <dbReference type="ChEBI" id="CHEBI:30616"/>
        <label>1</label>
    </ligand>
</feature>
<dbReference type="FunFam" id="3.30.470.20:FF:000026">
    <property type="entry name" value="Carbamoyl-phosphate synthase large chain"/>
    <property type="match status" value="1"/>
</dbReference>
<comment type="catalytic activity">
    <reaction evidence="13 16">
        <text>hydrogencarbonate + NH4(+) + 2 ATP = carbamoyl phosphate + 2 ADP + phosphate + 2 H(+)</text>
        <dbReference type="Rhea" id="RHEA:18029"/>
        <dbReference type="ChEBI" id="CHEBI:15378"/>
        <dbReference type="ChEBI" id="CHEBI:17544"/>
        <dbReference type="ChEBI" id="CHEBI:28938"/>
        <dbReference type="ChEBI" id="CHEBI:30616"/>
        <dbReference type="ChEBI" id="CHEBI:43474"/>
        <dbReference type="ChEBI" id="CHEBI:58228"/>
        <dbReference type="ChEBI" id="CHEBI:456216"/>
        <dbReference type="EC" id="6.3.4.16"/>
    </reaction>
</comment>
<evidence type="ECO:0000259" key="19">
    <source>
        <dbReference type="PROSITE" id="PS51855"/>
    </source>
</evidence>
<evidence type="ECO:0000256" key="1">
    <source>
        <dbReference type="ARBA" id="ARBA00005077"/>
    </source>
</evidence>
<dbReference type="PRINTS" id="PR00098">
    <property type="entry name" value="CPSASE"/>
</dbReference>
<dbReference type="Gene3D" id="3.10.310.10">
    <property type="entry name" value="Diaminopimelate Epimerase, Chain A, domain 1"/>
    <property type="match status" value="2"/>
</dbReference>
<dbReference type="NCBIfam" id="TIGR01369">
    <property type="entry name" value="CPSaseII_lrg"/>
    <property type="match status" value="1"/>
</dbReference>
<dbReference type="GO" id="GO:0004087">
    <property type="term" value="F:carbamoyl-phosphate synthase (ammonia) activity"/>
    <property type="evidence" value="ECO:0007669"/>
    <property type="project" value="UniProtKB-EC"/>
</dbReference>
<feature type="binding site" evidence="15">
    <location>
        <position position="1080"/>
    </location>
    <ligand>
        <name>substrate</name>
    </ligand>
</feature>
<dbReference type="PROSITE" id="PS51855">
    <property type="entry name" value="MGS"/>
    <property type="match status" value="1"/>
</dbReference>
<feature type="binding site" evidence="15">
    <location>
        <position position="1262"/>
    </location>
    <ligand>
        <name>substrate</name>
    </ligand>
</feature>
<feature type="binding site" evidence="16">
    <location>
        <position position="776"/>
    </location>
    <ligand>
        <name>ATP</name>
        <dbReference type="ChEBI" id="CHEBI:30616"/>
        <label>2</label>
    </ligand>
</feature>
<feature type="binding site" evidence="16">
    <location>
        <position position="750"/>
    </location>
    <ligand>
        <name>ATP</name>
        <dbReference type="ChEBI" id="CHEBI:30616"/>
        <label>2</label>
    </ligand>
</feature>
<dbReference type="GO" id="GO:0006526">
    <property type="term" value="P:L-arginine biosynthetic process"/>
    <property type="evidence" value="ECO:0007669"/>
    <property type="project" value="UniProtKB-UniRule"/>
</dbReference>
<feature type="binding site" evidence="16">
    <location>
        <position position="300"/>
    </location>
    <ligand>
        <name>Mg(2+)</name>
        <dbReference type="ChEBI" id="CHEBI:18420"/>
        <label>2</label>
    </ligand>
</feature>
<dbReference type="GO" id="GO:0009089">
    <property type="term" value="P:lysine biosynthetic process via diaminopimelate"/>
    <property type="evidence" value="ECO:0007669"/>
    <property type="project" value="UniProtKB-UniRule"/>
</dbReference>
<feature type="binding site" evidence="16">
    <location>
        <position position="830"/>
    </location>
    <ligand>
        <name>ATP</name>
        <dbReference type="ChEBI" id="CHEBI:30616"/>
        <label>2</label>
    </ligand>
</feature>
<feature type="binding site" evidence="15">
    <location>
        <begin position="1141"/>
        <end position="1142"/>
    </location>
    <ligand>
        <name>substrate</name>
    </ligand>
</feature>
<feature type="binding site" evidence="15">
    <location>
        <position position="1131"/>
    </location>
    <ligand>
        <name>substrate</name>
    </ligand>
</feature>
<feature type="binding site" evidence="16">
    <location>
        <position position="775"/>
    </location>
    <ligand>
        <name>ATP</name>
        <dbReference type="ChEBI" id="CHEBI:30616"/>
        <label>2</label>
    </ligand>
</feature>
<evidence type="ECO:0000313" key="21">
    <source>
        <dbReference type="Proteomes" id="UP000654279"/>
    </source>
</evidence>
<comment type="subunit">
    <text evidence="16">Composed of two chains; the small (or glutamine) chain promotes the hydrolysis of glutamine to ammonia, which is used by the large (or ammonia) chain to synthesize carbamoyl phosphate. Tetramer of heterodimers (alpha,beta)4.</text>
</comment>
<dbReference type="PROSITE" id="PS00867">
    <property type="entry name" value="CPSASE_2"/>
    <property type="match status" value="2"/>
</dbReference>
<dbReference type="HAMAP" id="MF_00197">
    <property type="entry name" value="DAP_epimerase"/>
    <property type="match status" value="1"/>
</dbReference>
<dbReference type="GO" id="GO:0004088">
    <property type="term" value="F:carbamoyl-phosphate synthase (glutamine-hydrolyzing) activity"/>
    <property type="evidence" value="ECO:0007669"/>
    <property type="project" value="UniProtKB-UniRule"/>
</dbReference>
<dbReference type="Pfam" id="PF01678">
    <property type="entry name" value="DAP_epimerase"/>
    <property type="match status" value="2"/>
</dbReference>
<keyword evidence="21" id="KW-1185">Reference proteome</keyword>
<dbReference type="NCBIfam" id="NF009455">
    <property type="entry name" value="PRK12815.1"/>
    <property type="match status" value="1"/>
</dbReference>
<evidence type="ECO:0000259" key="18">
    <source>
        <dbReference type="PROSITE" id="PS50975"/>
    </source>
</evidence>
<dbReference type="FunFam" id="3.30.470.20:FF:000001">
    <property type="entry name" value="Carbamoyl-phosphate synthase large chain"/>
    <property type="match status" value="1"/>
</dbReference>